<dbReference type="GO" id="GO:0032259">
    <property type="term" value="P:methylation"/>
    <property type="evidence" value="ECO:0007669"/>
    <property type="project" value="UniProtKB-KW"/>
</dbReference>
<dbReference type="InterPro" id="IPR029063">
    <property type="entry name" value="SAM-dependent_MTases_sf"/>
</dbReference>
<dbReference type="AlphaFoldDB" id="A1BDG4"/>
<sequence>MGFFIRAKLYFRQLIGQEPRTNVEIACECRHIHEWCICPVGIDSASSVFSLGVGNDIGFDTGLIKDFNCSVYAFDPTPRWVEWIGSMSLPEKFKFYPYAIGGTDGTMKLFPRIHKGRRSSKMLTLLNEGLHDDESIAVTMKRLSTLTAELSVPSIAILKIDIEAAEYEVIDDFLADHVPVYQLLVEFHHRFASVPVKKTTDALAKLYKAGYRIFYVSEKAREYSFIHEATYDGYRRQAGKSS</sequence>
<dbReference type="PANTHER" id="PTHR32026">
    <property type="entry name" value="METHYLTRANSFERASE-LIKE PROTEIN 24"/>
    <property type="match status" value="1"/>
</dbReference>
<gene>
    <name evidence="2" type="ordered locus">Cpha266_0382</name>
</gene>
<dbReference type="SUPFAM" id="SSF53335">
    <property type="entry name" value="S-adenosyl-L-methionine-dependent methyltransferases"/>
    <property type="match status" value="1"/>
</dbReference>
<proteinExistence type="predicted"/>
<evidence type="ECO:0000313" key="3">
    <source>
        <dbReference type="Proteomes" id="UP000008701"/>
    </source>
</evidence>
<dbReference type="GO" id="GO:0008168">
    <property type="term" value="F:methyltransferase activity"/>
    <property type="evidence" value="ECO:0007669"/>
    <property type="project" value="UniProtKB-KW"/>
</dbReference>
<dbReference type="OrthoDB" id="9812600at2"/>
<dbReference type="EMBL" id="CP000492">
    <property type="protein sequence ID" value="ABL64441.1"/>
    <property type="molecule type" value="Genomic_DNA"/>
</dbReference>
<dbReference type="RefSeq" id="WP_011744274.1">
    <property type="nucleotide sequence ID" value="NC_008639.1"/>
</dbReference>
<protein>
    <submittedName>
        <fullName evidence="2">Methyltransferase FkbM family</fullName>
    </submittedName>
</protein>
<keyword evidence="2" id="KW-0489">Methyltransferase</keyword>
<accession>A1BDG4</accession>
<keyword evidence="3" id="KW-1185">Reference proteome</keyword>
<feature type="domain" description="Methyltransferase FkbM" evidence="1">
    <location>
        <begin position="69"/>
        <end position="213"/>
    </location>
</feature>
<dbReference type="Gene3D" id="3.40.50.150">
    <property type="entry name" value="Vaccinia Virus protein VP39"/>
    <property type="match status" value="1"/>
</dbReference>
<name>A1BDG4_CHLPD</name>
<organism evidence="2 3">
    <name type="scientific">Chlorobium phaeobacteroides (strain DSM 266 / SMG 266 / 2430)</name>
    <dbReference type="NCBI Taxonomy" id="290317"/>
    <lineage>
        <taxon>Bacteria</taxon>
        <taxon>Pseudomonadati</taxon>
        <taxon>Chlorobiota</taxon>
        <taxon>Chlorobiia</taxon>
        <taxon>Chlorobiales</taxon>
        <taxon>Chlorobiaceae</taxon>
        <taxon>Chlorobium/Pelodictyon group</taxon>
        <taxon>Chlorobium</taxon>
    </lineage>
</organism>
<dbReference type="PANTHER" id="PTHR32026:SF10">
    <property type="entry name" value="METHYLTRANSFERASE-LIKE PROTEIN 24-RELATED"/>
    <property type="match status" value="1"/>
</dbReference>
<dbReference type="InterPro" id="IPR006342">
    <property type="entry name" value="FkbM_mtfrase"/>
</dbReference>
<evidence type="ECO:0000259" key="1">
    <source>
        <dbReference type="Pfam" id="PF05050"/>
    </source>
</evidence>
<dbReference type="Proteomes" id="UP000008701">
    <property type="component" value="Chromosome"/>
</dbReference>
<dbReference type="NCBIfam" id="TIGR01444">
    <property type="entry name" value="fkbM_fam"/>
    <property type="match status" value="1"/>
</dbReference>
<keyword evidence="2" id="KW-0808">Transferase</keyword>
<dbReference type="eggNOG" id="ENOG503204M">
    <property type="taxonomic scope" value="Bacteria"/>
</dbReference>
<dbReference type="HOGENOM" id="CLU_100218_0_0_10"/>
<reference evidence="2 3" key="1">
    <citation type="submission" date="2006-12" db="EMBL/GenBank/DDBJ databases">
        <title>Complete sequence of Chlorobium phaeobacteroides DSM 266.</title>
        <authorList>
            <consortium name="US DOE Joint Genome Institute"/>
            <person name="Copeland A."/>
            <person name="Lucas S."/>
            <person name="Lapidus A."/>
            <person name="Barry K."/>
            <person name="Detter J.C."/>
            <person name="Glavina del Rio T."/>
            <person name="Hammon N."/>
            <person name="Israni S."/>
            <person name="Pitluck S."/>
            <person name="Goltsman E."/>
            <person name="Schmutz J."/>
            <person name="Larimer F."/>
            <person name="Land M."/>
            <person name="Hauser L."/>
            <person name="Mikhailova N."/>
            <person name="Li T."/>
            <person name="Overmann J."/>
            <person name="Bryant D.A."/>
            <person name="Richardson P."/>
        </authorList>
    </citation>
    <scope>NUCLEOTIDE SEQUENCE [LARGE SCALE GENOMIC DNA]</scope>
    <source>
        <strain evidence="2 3">DSM 266</strain>
    </source>
</reference>
<evidence type="ECO:0000313" key="2">
    <source>
        <dbReference type="EMBL" id="ABL64441.1"/>
    </source>
</evidence>
<dbReference type="InterPro" id="IPR026913">
    <property type="entry name" value="METTL24"/>
</dbReference>
<dbReference type="Pfam" id="PF05050">
    <property type="entry name" value="Methyltransf_21"/>
    <property type="match status" value="1"/>
</dbReference>
<dbReference type="STRING" id="290317.Cpha266_0382"/>
<dbReference type="KEGG" id="cph:Cpha266_0382"/>